<proteinExistence type="predicted"/>
<dbReference type="Pfam" id="PF16083">
    <property type="entry name" value="Phage_holin_3_3"/>
    <property type="match status" value="1"/>
</dbReference>
<gene>
    <name evidence="2" type="ORF">A8V01_14630</name>
</gene>
<keyword evidence="1" id="KW-0472">Membrane</keyword>
<keyword evidence="1" id="KW-0812">Transmembrane</keyword>
<feature type="transmembrane region" description="Helical" evidence="1">
    <location>
        <begin position="28"/>
        <end position="49"/>
    </location>
</feature>
<reference evidence="2 3" key="1">
    <citation type="submission" date="2016-05" db="EMBL/GenBank/DDBJ databases">
        <title>Complete genome sequence of Novosphingobium guangzhouense SA925(T).</title>
        <authorList>
            <person name="Sha S."/>
        </authorList>
    </citation>
    <scope>NUCLEOTIDE SEQUENCE [LARGE SCALE GENOMIC DNA]</scope>
    <source>
        <strain evidence="2 3">SA925</strain>
    </source>
</reference>
<protein>
    <recommendedName>
        <fullName evidence="4">Holin</fullName>
    </recommendedName>
</protein>
<dbReference type="EMBL" id="LYMM01000022">
    <property type="protein sequence ID" value="PNU05866.1"/>
    <property type="molecule type" value="Genomic_DNA"/>
</dbReference>
<keyword evidence="1" id="KW-1133">Transmembrane helix</keyword>
<evidence type="ECO:0000256" key="1">
    <source>
        <dbReference type="SAM" id="Phobius"/>
    </source>
</evidence>
<dbReference type="AlphaFoldDB" id="A0A2K2G4A6"/>
<evidence type="ECO:0000313" key="2">
    <source>
        <dbReference type="EMBL" id="PNU05866.1"/>
    </source>
</evidence>
<evidence type="ECO:0008006" key="4">
    <source>
        <dbReference type="Google" id="ProtNLM"/>
    </source>
</evidence>
<organism evidence="2 3">
    <name type="scientific">Novosphingobium guangzhouense</name>
    <dbReference type="NCBI Taxonomy" id="1850347"/>
    <lineage>
        <taxon>Bacteria</taxon>
        <taxon>Pseudomonadati</taxon>
        <taxon>Pseudomonadota</taxon>
        <taxon>Alphaproteobacteria</taxon>
        <taxon>Sphingomonadales</taxon>
        <taxon>Sphingomonadaceae</taxon>
        <taxon>Novosphingobium</taxon>
    </lineage>
</organism>
<evidence type="ECO:0000313" key="3">
    <source>
        <dbReference type="Proteomes" id="UP000236327"/>
    </source>
</evidence>
<dbReference type="InterPro" id="IPR032126">
    <property type="entry name" value="LydA_holin"/>
</dbReference>
<accession>A0A2K2G4A6</accession>
<dbReference type="Proteomes" id="UP000236327">
    <property type="component" value="Unassembled WGS sequence"/>
</dbReference>
<comment type="caution">
    <text evidence="2">The sequence shown here is derived from an EMBL/GenBank/DDBJ whole genome shotgun (WGS) entry which is preliminary data.</text>
</comment>
<sequence length="106" mass="11573">MAVAAAGGGLGHVMRESDKGNKILRWRVLLNMAASGFVGLLVTFLCQAVKLDDLWTGFVVGVFGWLGATVSIQLLERIVYKKFGIPLRANTDRRVDGAKAQEEERP</sequence>
<feature type="transmembrane region" description="Helical" evidence="1">
    <location>
        <begin position="55"/>
        <end position="75"/>
    </location>
</feature>
<keyword evidence="3" id="KW-1185">Reference proteome</keyword>
<name>A0A2K2G4A6_9SPHN</name>